<feature type="transmembrane region" description="Helical" evidence="5">
    <location>
        <begin position="230"/>
        <end position="250"/>
    </location>
</feature>
<evidence type="ECO:0000256" key="3">
    <source>
        <dbReference type="ARBA" id="ARBA00022989"/>
    </source>
</evidence>
<feature type="transmembrane region" description="Helical" evidence="5">
    <location>
        <begin position="270"/>
        <end position="288"/>
    </location>
</feature>
<feature type="transmembrane region" description="Helical" evidence="5">
    <location>
        <begin position="55"/>
        <end position="76"/>
    </location>
</feature>
<dbReference type="InterPro" id="IPR020846">
    <property type="entry name" value="MFS_dom"/>
</dbReference>
<dbReference type="RefSeq" id="WP_323279021.1">
    <property type="nucleotide sequence ID" value="NZ_JAYGGQ010000007.1"/>
</dbReference>
<dbReference type="InterPro" id="IPR011701">
    <property type="entry name" value="MFS"/>
</dbReference>
<dbReference type="Proteomes" id="UP001304769">
    <property type="component" value="Unassembled WGS sequence"/>
</dbReference>
<dbReference type="PANTHER" id="PTHR23542:SF1">
    <property type="entry name" value="MAJOR FACILITATOR SUPERFAMILY (MFS) PROFILE DOMAIN-CONTAINING PROTEIN"/>
    <property type="match status" value="1"/>
</dbReference>
<evidence type="ECO:0000313" key="7">
    <source>
        <dbReference type="EMBL" id="MEA5455163.1"/>
    </source>
</evidence>
<feature type="transmembrane region" description="Helical" evidence="5">
    <location>
        <begin position="356"/>
        <end position="380"/>
    </location>
</feature>
<reference evidence="7 8" key="1">
    <citation type="submission" date="2023-12" db="EMBL/GenBank/DDBJ databases">
        <title>Sinomonas terricola sp. nov, isolated from litchi orchard soil in Guangdong, PR China.</title>
        <authorList>
            <person name="Jiaxin W."/>
            <person name="Yang Z."/>
            <person name="Honghui Z."/>
        </authorList>
    </citation>
    <scope>NUCLEOTIDE SEQUENCE [LARGE SCALE GENOMIC DNA]</scope>
    <source>
        <strain evidence="7 8">JGH33</strain>
    </source>
</reference>
<feature type="transmembrane region" description="Helical" evidence="5">
    <location>
        <begin position="323"/>
        <end position="344"/>
    </location>
</feature>
<accession>A0ABU5T665</accession>
<dbReference type="InterPro" id="IPR036259">
    <property type="entry name" value="MFS_trans_sf"/>
</dbReference>
<dbReference type="Pfam" id="PF07690">
    <property type="entry name" value="MFS_1"/>
    <property type="match status" value="1"/>
</dbReference>
<organism evidence="7 8">
    <name type="scientific">Sinomonas terricola</name>
    <dbReference type="NCBI Taxonomy" id="3110330"/>
    <lineage>
        <taxon>Bacteria</taxon>
        <taxon>Bacillati</taxon>
        <taxon>Actinomycetota</taxon>
        <taxon>Actinomycetes</taxon>
        <taxon>Micrococcales</taxon>
        <taxon>Micrococcaceae</taxon>
        <taxon>Sinomonas</taxon>
    </lineage>
</organism>
<keyword evidence="2 5" id="KW-0812">Transmembrane</keyword>
<dbReference type="PROSITE" id="PS50850">
    <property type="entry name" value="MFS"/>
    <property type="match status" value="1"/>
</dbReference>
<evidence type="ECO:0000313" key="8">
    <source>
        <dbReference type="Proteomes" id="UP001304769"/>
    </source>
</evidence>
<feature type="transmembrane region" description="Helical" evidence="5">
    <location>
        <begin position="21"/>
        <end position="49"/>
    </location>
</feature>
<feature type="transmembrane region" description="Helical" evidence="5">
    <location>
        <begin position="186"/>
        <end position="206"/>
    </location>
</feature>
<dbReference type="PANTHER" id="PTHR23542">
    <property type="match status" value="1"/>
</dbReference>
<name>A0ABU5T665_9MICC</name>
<evidence type="ECO:0000256" key="5">
    <source>
        <dbReference type="SAM" id="Phobius"/>
    </source>
</evidence>
<feature type="transmembrane region" description="Helical" evidence="5">
    <location>
        <begin position="88"/>
        <end position="108"/>
    </location>
</feature>
<evidence type="ECO:0000259" key="6">
    <source>
        <dbReference type="PROSITE" id="PS50850"/>
    </source>
</evidence>
<gene>
    <name evidence="7" type="ORF">SPF06_10565</name>
</gene>
<feature type="domain" description="Major facilitator superfamily (MFS) profile" evidence="6">
    <location>
        <begin position="234"/>
        <end position="418"/>
    </location>
</feature>
<dbReference type="Gene3D" id="1.20.1250.20">
    <property type="entry name" value="MFS general substrate transporter like domains"/>
    <property type="match status" value="1"/>
</dbReference>
<evidence type="ECO:0000256" key="1">
    <source>
        <dbReference type="ARBA" id="ARBA00004651"/>
    </source>
</evidence>
<proteinExistence type="predicted"/>
<keyword evidence="8" id="KW-1185">Reference proteome</keyword>
<comment type="caution">
    <text evidence="7">The sequence shown here is derived from an EMBL/GenBank/DDBJ whole genome shotgun (WGS) entry which is preliminary data.</text>
</comment>
<protein>
    <submittedName>
        <fullName evidence="7">MFS transporter</fullName>
    </submittedName>
</protein>
<feature type="transmembrane region" description="Helical" evidence="5">
    <location>
        <begin position="386"/>
        <end position="409"/>
    </location>
</feature>
<feature type="transmembrane region" description="Helical" evidence="5">
    <location>
        <begin position="300"/>
        <end position="317"/>
    </location>
</feature>
<sequence>MRGTQEPKRTAEREARSLVEAAGFSYFPIAFVARLPFAMMVVGVLTLVVAGRGSLSLGGLNSAMVGVGGAIFGPLIGAAADRYGQRRVVLAAGLANSAALLVMSWIVYSPLPDAAMLAVGFAIGATAPQVSPMSRSRLVAITLRKITSARRIRVLNGMMAYESTADEVVFVFGPFVVGILATTTSAAMPVVVGAILNMVFVSGFALHRSSAVASDGGTARDRIQAPASELLRPALLVVVLGTTGVGVFFGSMLTSLTAFMEARGHPEEAGLVYGAMGVGSALFALAMAFMPAQFTPRARWLVFAAVLLAGALALGLVDSVAAMVAVLLVIGCGIGPTLVTQYSFGADRSPQGRSATVMTILGSGVIVGQSVASAFTGALAQAAGPAAALAVPSGAAGIVVVAGLANWVLTGWAADAKG</sequence>
<keyword evidence="3 5" id="KW-1133">Transmembrane helix</keyword>
<comment type="subcellular location">
    <subcellularLocation>
        <location evidence="1">Cell membrane</location>
        <topology evidence="1">Multi-pass membrane protein</topology>
    </subcellularLocation>
</comment>
<dbReference type="SUPFAM" id="SSF103473">
    <property type="entry name" value="MFS general substrate transporter"/>
    <property type="match status" value="1"/>
</dbReference>
<dbReference type="EMBL" id="JAYGGQ010000007">
    <property type="protein sequence ID" value="MEA5455163.1"/>
    <property type="molecule type" value="Genomic_DNA"/>
</dbReference>
<evidence type="ECO:0000256" key="2">
    <source>
        <dbReference type="ARBA" id="ARBA00022692"/>
    </source>
</evidence>
<evidence type="ECO:0000256" key="4">
    <source>
        <dbReference type="ARBA" id="ARBA00023136"/>
    </source>
</evidence>
<keyword evidence="4 5" id="KW-0472">Membrane</keyword>